<dbReference type="RefSeq" id="WP_047003109.1">
    <property type="nucleotide sequence ID" value="NZ_LBHB01000001.1"/>
</dbReference>
<evidence type="ECO:0000313" key="7">
    <source>
        <dbReference type="Proteomes" id="UP000053464"/>
    </source>
</evidence>
<keyword evidence="3 4" id="KW-0378">Hydrolase</keyword>
<dbReference type="STRING" id="1581420.AAW00_04725"/>
<dbReference type="Pfam" id="PF00293">
    <property type="entry name" value="NUDIX"/>
    <property type="match status" value="1"/>
</dbReference>
<comment type="function">
    <text evidence="4">Accelerates the degradation of transcripts by removing pyrophosphate from the 5'-end of triphosphorylated RNA, leading to a more labile monophosphorylated state that can stimulate subsequent ribonuclease cleavage.</text>
</comment>
<dbReference type="NCBIfam" id="NF001938">
    <property type="entry name" value="PRK00714.1-5"/>
    <property type="match status" value="1"/>
</dbReference>
<proteinExistence type="inferred from homology"/>
<dbReference type="InterPro" id="IPR020084">
    <property type="entry name" value="NUDIX_hydrolase_CS"/>
</dbReference>
<protein>
    <recommendedName>
        <fullName evidence="4">RNA pyrophosphohydrolase</fullName>
        <ecNumber evidence="4">3.6.1.-</ecNumber>
    </recommendedName>
    <alternativeName>
        <fullName evidence="4">(Di)nucleoside polyphosphate hydrolase</fullName>
    </alternativeName>
</protein>
<evidence type="ECO:0000313" key="6">
    <source>
        <dbReference type="EMBL" id="KLE35702.1"/>
    </source>
</evidence>
<accession>A0A0G9MY49</accession>
<dbReference type="HAMAP" id="MF_00298">
    <property type="entry name" value="Nudix_RppH"/>
    <property type="match status" value="1"/>
</dbReference>
<sequence>MTDKDSSQYRPCVGTMLVNGEGRVFVGKRIDNKEGDWWQMPQGGVDPGEDMDAAMLRELGEETGLEPRHLEIVDRMAKELFYDLPADLQGKLWGGRYCGQRQTWYLVRFTGEDGDIDLEAHKHPEFCEWKWVDAELLPELIVPFKKPIYETVVAAFRSKLSSATSR</sequence>
<comment type="caution">
    <text evidence="6">The sequence shown here is derived from an EMBL/GenBank/DDBJ whole genome shotgun (WGS) entry which is preliminary data.</text>
</comment>
<dbReference type="GO" id="GO:0019693">
    <property type="term" value="P:ribose phosphate metabolic process"/>
    <property type="evidence" value="ECO:0007669"/>
    <property type="project" value="TreeGrafter"/>
</dbReference>
<dbReference type="Proteomes" id="UP000053464">
    <property type="component" value="Unassembled WGS sequence"/>
</dbReference>
<dbReference type="CDD" id="cd03671">
    <property type="entry name" value="NUDIX_Ap4A_hydrolase_plant_like"/>
    <property type="match status" value="1"/>
</dbReference>
<comment type="cofactor">
    <cofactor evidence="4">
        <name>a divalent metal cation</name>
        <dbReference type="ChEBI" id="CHEBI:60240"/>
    </cofactor>
</comment>
<evidence type="ECO:0000256" key="3">
    <source>
        <dbReference type="ARBA" id="ARBA00022801"/>
    </source>
</evidence>
<keyword evidence="7" id="KW-1185">Reference proteome</keyword>
<dbReference type="GO" id="GO:0006753">
    <property type="term" value="P:nucleoside phosphate metabolic process"/>
    <property type="evidence" value="ECO:0007669"/>
    <property type="project" value="TreeGrafter"/>
</dbReference>
<evidence type="ECO:0000256" key="2">
    <source>
        <dbReference type="ARBA" id="ARBA00001946"/>
    </source>
</evidence>
<dbReference type="InterPro" id="IPR015797">
    <property type="entry name" value="NUDIX_hydrolase-like_dom_sf"/>
</dbReference>
<dbReference type="PROSITE" id="PS51462">
    <property type="entry name" value="NUDIX"/>
    <property type="match status" value="1"/>
</dbReference>
<evidence type="ECO:0000256" key="1">
    <source>
        <dbReference type="ARBA" id="ARBA00001936"/>
    </source>
</evidence>
<name>A0A0G9MY49_9SPHN</name>
<dbReference type="AlphaFoldDB" id="A0A0G9MY49"/>
<dbReference type="PATRIC" id="fig|1581420.6.peg.952"/>
<dbReference type="SUPFAM" id="SSF55811">
    <property type="entry name" value="Nudix"/>
    <property type="match status" value="1"/>
</dbReference>
<dbReference type="GO" id="GO:0008893">
    <property type="term" value="F:guanosine-3',5'-bis(diphosphate) 3'-diphosphatase activity"/>
    <property type="evidence" value="ECO:0007669"/>
    <property type="project" value="TreeGrafter"/>
</dbReference>
<dbReference type="PANTHER" id="PTHR11839">
    <property type="entry name" value="UDP/ADP-SUGAR PYROPHOSPHATASE"/>
    <property type="match status" value="1"/>
</dbReference>
<comment type="cofactor">
    <cofactor evidence="2">
        <name>Mg(2+)</name>
        <dbReference type="ChEBI" id="CHEBI:18420"/>
    </cofactor>
</comment>
<organism evidence="6 7">
    <name type="scientific">Aurantiacibacter luteus</name>
    <dbReference type="NCBI Taxonomy" id="1581420"/>
    <lineage>
        <taxon>Bacteria</taxon>
        <taxon>Pseudomonadati</taxon>
        <taxon>Pseudomonadota</taxon>
        <taxon>Alphaproteobacteria</taxon>
        <taxon>Sphingomonadales</taxon>
        <taxon>Erythrobacteraceae</taxon>
        <taxon>Aurantiacibacter</taxon>
    </lineage>
</organism>
<dbReference type="EMBL" id="LBHB01000001">
    <property type="protein sequence ID" value="KLE35702.1"/>
    <property type="molecule type" value="Genomic_DNA"/>
</dbReference>
<dbReference type="Gene3D" id="3.90.79.10">
    <property type="entry name" value="Nucleoside Triphosphate Pyrophosphohydrolase"/>
    <property type="match status" value="1"/>
</dbReference>
<feature type="domain" description="Nudix hydrolase" evidence="5">
    <location>
        <begin position="8"/>
        <end position="154"/>
    </location>
</feature>
<evidence type="ECO:0000256" key="4">
    <source>
        <dbReference type="HAMAP-Rule" id="MF_00298"/>
    </source>
</evidence>
<dbReference type="PROSITE" id="PS00893">
    <property type="entry name" value="NUDIX_BOX"/>
    <property type="match status" value="1"/>
</dbReference>
<evidence type="ECO:0000259" key="5">
    <source>
        <dbReference type="PROSITE" id="PS51462"/>
    </source>
</evidence>
<feature type="short sequence motif" description="Nudix box" evidence="4">
    <location>
        <begin position="43"/>
        <end position="64"/>
    </location>
</feature>
<dbReference type="InterPro" id="IPR020476">
    <property type="entry name" value="Nudix_hydrolase"/>
</dbReference>
<dbReference type="PRINTS" id="PR00502">
    <property type="entry name" value="NUDIXFAMILY"/>
</dbReference>
<dbReference type="GO" id="GO:0034432">
    <property type="term" value="F:bis(5'-adenosyl)-pentaphosphatase activity"/>
    <property type="evidence" value="ECO:0007669"/>
    <property type="project" value="TreeGrafter"/>
</dbReference>
<dbReference type="EC" id="3.6.1.-" evidence="4"/>
<comment type="cofactor">
    <cofactor evidence="1">
        <name>Mn(2+)</name>
        <dbReference type="ChEBI" id="CHEBI:29035"/>
    </cofactor>
</comment>
<dbReference type="InterPro" id="IPR022927">
    <property type="entry name" value="RppH"/>
</dbReference>
<reference evidence="6 7" key="1">
    <citation type="submission" date="2015-04" db="EMBL/GenBank/DDBJ databases">
        <title>The draft genome sequence of Erythrobacter luteus KA37.</title>
        <authorList>
            <person name="Zhuang L."/>
            <person name="Liu Y."/>
            <person name="Shao Z."/>
        </authorList>
    </citation>
    <scope>NUCLEOTIDE SEQUENCE [LARGE SCALE GENOMIC DNA]</scope>
    <source>
        <strain evidence="6 7">KA37</strain>
    </source>
</reference>
<comment type="similarity">
    <text evidence="4">Belongs to the Nudix hydrolase family. RppH subfamily.</text>
</comment>
<dbReference type="InterPro" id="IPR000086">
    <property type="entry name" value="NUDIX_hydrolase_dom"/>
</dbReference>
<dbReference type="PANTHER" id="PTHR11839:SF22">
    <property type="entry name" value="NUDIX HYDROLASE 26, CHLOROPLASTIC"/>
    <property type="match status" value="1"/>
</dbReference>
<gene>
    <name evidence="4" type="primary">rppH</name>
    <name evidence="4" type="synonym">nudH</name>
    <name evidence="6" type="ORF">AAW00_04725</name>
</gene>
<dbReference type="OrthoDB" id="9816040at2"/>